<evidence type="ECO:0000259" key="1">
    <source>
        <dbReference type="PROSITE" id="PS51819"/>
    </source>
</evidence>
<dbReference type="AlphaFoldDB" id="A0A345P8Y8"/>
<keyword evidence="3" id="KW-1185">Reference proteome</keyword>
<dbReference type="RefSeq" id="WP_114899855.1">
    <property type="nucleotide sequence ID" value="NZ_CP031222.1"/>
</dbReference>
<dbReference type="InterPro" id="IPR004360">
    <property type="entry name" value="Glyas_Fos-R_dOase_dom"/>
</dbReference>
<dbReference type="Proteomes" id="UP000253940">
    <property type="component" value="Chromosome"/>
</dbReference>
<sequence length="123" mass="13447">MTSPNFVILYVEAPETSAAFYADLFDLKPVELSPGFALFILPSGLKFGLWAKHDVQPAITNFGTGGELIIPETDHAAVDATYASWRQRGLEIAQVPTEMDFGYTFVAVDPDGHRLRVFAPNAS</sequence>
<dbReference type="InterPro" id="IPR029068">
    <property type="entry name" value="Glyas_Bleomycin-R_OHBP_Dase"/>
</dbReference>
<dbReference type="InterPro" id="IPR026275">
    <property type="entry name" value="Glyoxalase/dOase/EhpR"/>
</dbReference>
<dbReference type="Gene3D" id="3.30.720.120">
    <property type="match status" value="1"/>
</dbReference>
<proteinExistence type="predicted"/>
<dbReference type="KEGG" id="mbah:HYN46_13430"/>
<dbReference type="SUPFAM" id="SSF54593">
    <property type="entry name" value="Glyoxalase/Bleomycin resistance protein/Dihydroxybiphenyl dioxygenase"/>
    <property type="match status" value="1"/>
</dbReference>
<dbReference type="PROSITE" id="PS51819">
    <property type="entry name" value="VOC"/>
    <property type="match status" value="1"/>
</dbReference>
<gene>
    <name evidence="2" type="ORF">HYN46_13430</name>
</gene>
<dbReference type="OrthoDB" id="9806945at2"/>
<organism evidence="2 3">
    <name type="scientific">Aquirhabdus parva</name>
    <dbReference type="NCBI Taxonomy" id="2283318"/>
    <lineage>
        <taxon>Bacteria</taxon>
        <taxon>Pseudomonadati</taxon>
        <taxon>Pseudomonadota</taxon>
        <taxon>Gammaproteobacteria</taxon>
        <taxon>Moraxellales</taxon>
        <taxon>Moraxellaceae</taxon>
        <taxon>Aquirhabdus</taxon>
    </lineage>
</organism>
<evidence type="ECO:0000313" key="3">
    <source>
        <dbReference type="Proteomes" id="UP000253940"/>
    </source>
</evidence>
<feature type="domain" description="VOC" evidence="1">
    <location>
        <begin position="3"/>
        <end position="120"/>
    </location>
</feature>
<dbReference type="EMBL" id="CP031222">
    <property type="protein sequence ID" value="AXI03747.1"/>
    <property type="molecule type" value="Genomic_DNA"/>
</dbReference>
<accession>A0A345P8Y8</accession>
<evidence type="ECO:0000313" key="2">
    <source>
        <dbReference type="EMBL" id="AXI03747.1"/>
    </source>
</evidence>
<dbReference type="PIRSF" id="PIRSF039020">
    <property type="entry name" value="EhpR"/>
    <property type="match status" value="1"/>
</dbReference>
<protein>
    <submittedName>
        <fullName evidence="2">Drug:proton antiporter</fullName>
    </submittedName>
</protein>
<reference evidence="2 3" key="1">
    <citation type="submission" date="2018-07" db="EMBL/GenBank/DDBJ databases">
        <title>Genome sequencing of Moraxellaceae gen. HYN0046.</title>
        <authorList>
            <person name="Kim M."/>
            <person name="Yi H."/>
        </authorList>
    </citation>
    <scope>NUCLEOTIDE SEQUENCE [LARGE SCALE GENOMIC DNA]</scope>
    <source>
        <strain evidence="2 3">HYN0046</strain>
    </source>
</reference>
<dbReference type="Gene3D" id="3.30.720.110">
    <property type="match status" value="1"/>
</dbReference>
<name>A0A345P8Y8_9GAMM</name>
<dbReference type="InterPro" id="IPR037523">
    <property type="entry name" value="VOC_core"/>
</dbReference>
<dbReference type="Pfam" id="PF00903">
    <property type="entry name" value="Glyoxalase"/>
    <property type="match status" value="1"/>
</dbReference>